<name>A0ABY5DYS8_9ACTN</name>
<accession>A0ABY5DYS8</accession>
<dbReference type="EMBL" id="CP098502">
    <property type="protein sequence ID" value="UTI65775.1"/>
    <property type="molecule type" value="Genomic_DNA"/>
</dbReference>
<protein>
    <submittedName>
        <fullName evidence="1">Uncharacterized protein</fullName>
    </submittedName>
</protein>
<organism evidence="1 2">
    <name type="scientific">Paraconexibacter antarcticus</name>
    <dbReference type="NCBI Taxonomy" id="2949664"/>
    <lineage>
        <taxon>Bacteria</taxon>
        <taxon>Bacillati</taxon>
        <taxon>Actinomycetota</taxon>
        <taxon>Thermoleophilia</taxon>
        <taxon>Solirubrobacterales</taxon>
        <taxon>Paraconexibacteraceae</taxon>
        <taxon>Paraconexibacter</taxon>
    </lineage>
</organism>
<reference evidence="1 2" key="1">
    <citation type="submission" date="2022-06" db="EMBL/GenBank/DDBJ databases">
        <title>Paraconexibacter antarcticus.</title>
        <authorList>
            <person name="Kim C.S."/>
        </authorList>
    </citation>
    <scope>NUCLEOTIDE SEQUENCE [LARGE SCALE GENOMIC DNA]</scope>
    <source>
        <strain evidence="1 2">02-257</strain>
    </source>
</reference>
<evidence type="ECO:0000313" key="2">
    <source>
        <dbReference type="Proteomes" id="UP001056035"/>
    </source>
</evidence>
<keyword evidence="2" id="KW-1185">Reference proteome</keyword>
<evidence type="ECO:0000313" key="1">
    <source>
        <dbReference type="EMBL" id="UTI65775.1"/>
    </source>
</evidence>
<proteinExistence type="predicted"/>
<dbReference type="Proteomes" id="UP001056035">
    <property type="component" value="Chromosome"/>
</dbReference>
<sequence>MADAPAAADRVRNLLLRADNVLKNTVPDGDEQDRARRARAALEEALQVAADPSVDPRVRELVQRRLDGLDALEAGA</sequence>
<dbReference type="RefSeq" id="WP_254572453.1">
    <property type="nucleotide sequence ID" value="NZ_CP098502.1"/>
</dbReference>
<gene>
    <name evidence="1" type="ORF">NBH00_06055</name>
</gene>